<reference evidence="2 3" key="1">
    <citation type="journal article" date="2015" name="Int. J. Syst. Evol. Microbiol.">
        <title>Gemmobacter intermedius sp. nov., isolated from a white stork (Ciconia ciconia).</title>
        <authorList>
            <person name="Kampfer P."/>
            <person name="Jerzak L."/>
            <person name="Wilharm G."/>
            <person name="Golke J."/>
            <person name="Busse H.J."/>
            <person name="Glaeser S.P."/>
        </authorList>
    </citation>
    <scope>NUCLEOTIDE SEQUENCE [LARGE SCALE GENOMIC DNA]</scope>
    <source>
        <strain evidence="2 3">119/4</strain>
    </source>
</reference>
<dbReference type="Pfam" id="PF03432">
    <property type="entry name" value="Relaxase"/>
    <property type="match status" value="1"/>
</dbReference>
<organism evidence="2 3">
    <name type="scientific">Falsigemmobacter intermedius</name>
    <dbReference type="NCBI Taxonomy" id="1553448"/>
    <lineage>
        <taxon>Bacteria</taxon>
        <taxon>Pseudomonadati</taxon>
        <taxon>Pseudomonadota</taxon>
        <taxon>Alphaproteobacteria</taxon>
        <taxon>Rhodobacterales</taxon>
        <taxon>Paracoccaceae</taxon>
        <taxon>Falsigemmobacter</taxon>
    </lineage>
</organism>
<evidence type="ECO:0000259" key="1">
    <source>
        <dbReference type="Pfam" id="PF03432"/>
    </source>
</evidence>
<name>A0A444MF86_9RHOB</name>
<feature type="domain" description="MobA/VirD2-like nuclease" evidence="1">
    <location>
        <begin position="50"/>
        <end position="135"/>
    </location>
</feature>
<dbReference type="AlphaFoldDB" id="A0A444MF86"/>
<evidence type="ECO:0000313" key="2">
    <source>
        <dbReference type="EMBL" id="RWY43655.1"/>
    </source>
</evidence>
<dbReference type="Proteomes" id="UP000287168">
    <property type="component" value="Unassembled WGS sequence"/>
</dbReference>
<sequence length="228" mass="25432">MRPHCKRHSDPDVLMNYTMREGAELLGGTLPVLVPQLLQERLKALAGPKDGLLHVILSLPKGLQASKELWLKIVARAMKGLGIDSETTPWFSVRHSDKDCDHVHTGIALRDFAGRRLEARTSEAACTAVHRDLCTHLCLPEPPYDDGRLTLSPQVPARRIRSEPRNRLKDELTEAFVKHQPENMEALNAVMETFKAKAVVNGHGVSSWQWSDGTSTLWGGRLGKAWQP</sequence>
<gene>
    <name evidence="2" type="ORF">EP867_04435</name>
</gene>
<proteinExistence type="predicted"/>
<comment type="caution">
    <text evidence="2">The sequence shown here is derived from an EMBL/GenBank/DDBJ whole genome shotgun (WGS) entry which is preliminary data.</text>
</comment>
<dbReference type="RefSeq" id="WP_206616307.1">
    <property type="nucleotide sequence ID" value="NZ_SBLC01000004.1"/>
</dbReference>
<accession>A0A444MF86</accession>
<dbReference type="InterPro" id="IPR005094">
    <property type="entry name" value="Endonuclease_MobA/VirD2"/>
</dbReference>
<evidence type="ECO:0000313" key="3">
    <source>
        <dbReference type="Proteomes" id="UP000287168"/>
    </source>
</evidence>
<protein>
    <recommendedName>
        <fullName evidence="1">MobA/VirD2-like nuclease domain-containing protein</fullName>
    </recommendedName>
</protein>
<keyword evidence="3" id="KW-1185">Reference proteome</keyword>
<dbReference type="EMBL" id="SBLC01000004">
    <property type="protein sequence ID" value="RWY43655.1"/>
    <property type="molecule type" value="Genomic_DNA"/>
</dbReference>
<feature type="non-terminal residue" evidence="2">
    <location>
        <position position="228"/>
    </location>
</feature>